<dbReference type="InterPro" id="IPR006680">
    <property type="entry name" value="Amidohydro-rel"/>
</dbReference>
<dbReference type="EnsemblMetazoa" id="XM_011408104.2">
    <property type="protein sequence ID" value="XP_011406406.1"/>
    <property type="gene ID" value="LOC100633566"/>
</dbReference>
<evidence type="ECO:0000313" key="3">
    <source>
        <dbReference type="EnsemblMetazoa" id="XP_011406406.1"/>
    </source>
</evidence>
<evidence type="ECO:0000256" key="1">
    <source>
        <dbReference type="ARBA" id="ARBA00022801"/>
    </source>
</evidence>
<dbReference type="InterPro" id="IPR032466">
    <property type="entry name" value="Metal_Hydrolase"/>
</dbReference>
<dbReference type="SUPFAM" id="SSF51338">
    <property type="entry name" value="Composite domain of metallo-dependent hydrolases"/>
    <property type="match status" value="1"/>
</dbReference>
<evidence type="ECO:0000313" key="4">
    <source>
        <dbReference type="Proteomes" id="UP000007879"/>
    </source>
</evidence>
<dbReference type="RefSeq" id="XP_011406406.1">
    <property type="nucleotide sequence ID" value="XM_011408104.2"/>
</dbReference>
<keyword evidence="4" id="KW-1185">Reference proteome</keyword>
<dbReference type="GO" id="GO:0006046">
    <property type="term" value="P:N-acetylglucosamine catabolic process"/>
    <property type="evidence" value="ECO:0007669"/>
    <property type="project" value="TreeGrafter"/>
</dbReference>
<dbReference type="Gene3D" id="3.20.20.140">
    <property type="entry name" value="Metal-dependent hydrolases"/>
    <property type="match status" value="2"/>
</dbReference>
<dbReference type="KEGG" id="aqu:100633566"/>
<dbReference type="Pfam" id="PF01979">
    <property type="entry name" value="Amidohydro_1"/>
    <property type="match status" value="1"/>
</dbReference>
<dbReference type="InterPro" id="IPR011059">
    <property type="entry name" value="Metal-dep_hydrolase_composite"/>
</dbReference>
<proteinExistence type="predicted"/>
<reference evidence="4" key="1">
    <citation type="journal article" date="2010" name="Nature">
        <title>The Amphimedon queenslandica genome and the evolution of animal complexity.</title>
        <authorList>
            <person name="Srivastava M."/>
            <person name="Simakov O."/>
            <person name="Chapman J."/>
            <person name="Fahey B."/>
            <person name="Gauthier M.E."/>
            <person name="Mitros T."/>
            <person name="Richards G.S."/>
            <person name="Conaco C."/>
            <person name="Dacre M."/>
            <person name="Hellsten U."/>
            <person name="Larroux C."/>
            <person name="Putnam N.H."/>
            <person name="Stanke M."/>
            <person name="Adamska M."/>
            <person name="Darling A."/>
            <person name="Degnan S.M."/>
            <person name="Oakley T.H."/>
            <person name="Plachetzki D.C."/>
            <person name="Zhai Y."/>
            <person name="Adamski M."/>
            <person name="Calcino A."/>
            <person name="Cummins S.F."/>
            <person name="Goodstein D.M."/>
            <person name="Harris C."/>
            <person name="Jackson D.J."/>
            <person name="Leys S.P."/>
            <person name="Shu S."/>
            <person name="Woodcroft B.J."/>
            <person name="Vervoort M."/>
            <person name="Kosik K.S."/>
            <person name="Manning G."/>
            <person name="Degnan B.M."/>
            <person name="Rokhsar D.S."/>
        </authorList>
    </citation>
    <scope>NUCLEOTIDE SEQUENCE [LARGE SCALE GENOMIC DNA]</scope>
</reference>
<organism evidence="3 4">
    <name type="scientific">Amphimedon queenslandica</name>
    <name type="common">Sponge</name>
    <dbReference type="NCBI Taxonomy" id="400682"/>
    <lineage>
        <taxon>Eukaryota</taxon>
        <taxon>Metazoa</taxon>
        <taxon>Porifera</taxon>
        <taxon>Demospongiae</taxon>
        <taxon>Heteroscleromorpha</taxon>
        <taxon>Haplosclerida</taxon>
        <taxon>Niphatidae</taxon>
        <taxon>Amphimedon</taxon>
    </lineage>
</organism>
<reference evidence="3" key="2">
    <citation type="submission" date="2024-06" db="UniProtKB">
        <authorList>
            <consortium name="EnsemblMetazoa"/>
        </authorList>
    </citation>
    <scope>IDENTIFICATION</scope>
</reference>
<feature type="domain" description="Amidohydrolase-related" evidence="2">
    <location>
        <begin position="262"/>
        <end position="350"/>
    </location>
</feature>
<dbReference type="GeneID" id="100633566"/>
<protein>
    <recommendedName>
        <fullName evidence="2">Amidohydrolase-related domain-containing protein</fullName>
    </recommendedName>
</protein>
<sequence>MDASTRAASTIIEAEEVVLPGGELKKGPVYVSIVQDTITDITSTRPPTVKDVIKTHLLTPGFIDLHIHGLGGTNDVIDFWSNPGYTLSRLPMGGTTSCLATIVLPKSSSQPNTLQLFDKLKDVIGRTDTGGAVLEGINAEVIGIKPSLGHDKEASESEILDALRLSKEPMHITHLFNVCSFHHRLPGLVNIGLASVYPNLPEYTDIIPPTFEVIGDLAHVHPLTLSVLLEARGYESVCFITDSIYHSNQPGETISYNGRQLIVSSDCKTMLLKGTNTLAGSCVSMLDIFHNLVNTLNVPIPQAVRMLAENPAKVASLKGLGSIAIDSRADMLLFDKDLILTATMVAGNTVWKK</sequence>
<accession>A0AAN0IPI2</accession>
<dbReference type="AlphaFoldDB" id="A0AAN0IPI2"/>
<dbReference type="SUPFAM" id="SSF51556">
    <property type="entry name" value="Metallo-dependent hydrolases"/>
    <property type="match status" value="1"/>
</dbReference>
<dbReference type="PANTHER" id="PTHR11113">
    <property type="entry name" value="N-ACETYLGLUCOSAMINE-6-PHOSPHATE DEACETYLASE"/>
    <property type="match status" value="1"/>
</dbReference>
<dbReference type="PANTHER" id="PTHR11113:SF15">
    <property type="entry name" value="N-ACETYLGLUCOSAMINE-6-PHOSPHATE DEACETYLASE-LIKE PROTEIN"/>
    <property type="match status" value="1"/>
</dbReference>
<name>A0AAN0IPI2_AMPQE</name>
<dbReference type="GO" id="GO:0008448">
    <property type="term" value="F:N-acetylglucosamine-6-phosphate deacetylase activity"/>
    <property type="evidence" value="ECO:0007669"/>
    <property type="project" value="TreeGrafter"/>
</dbReference>
<keyword evidence="1" id="KW-0378">Hydrolase</keyword>
<dbReference type="Proteomes" id="UP000007879">
    <property type="component" value="Unassembled WGS sequence"/>
</dbReference>
<evidence type="ECO:0000259" key="2">
    <source>
        <dbReference type="Pfam" id="PF01979"/>
    </source>
</evidence>